<sequence length="153" mass="17877">MSLNKNTNEWILVERKKYKPKQNIESETKSETKSEIKSIKKSQKPNLRIIVPTELKHDWLSPTGPWSPKCKDCGTCDCFGNGVADYWNVKIINNNKKIFTCKKCCIEYDLNCELTSFENNSTIRCSKCNRKTNYYDIQYKINRNNPISCTECK</sequence>
<accession>A0A3G4ZSL6</accession>
<evidence type="ECO:0000313" key="1">
    <source>
        <dbReference type="EMBL" id="AYV76593.1"/>
    </source>
</evidence>
<dbReference type="EMBL" id="MK071987">
    <property type="protein sequence ID" value="AYV76593.1"/>
    <property type="molecule type" value="Genomic_DNA"/>
</dbReference>
<reference evidence="1" key="1">
    <citation type="submission" date="2018-10" db="EMBL/GenBank/DDBJ databases">
        <title>Hidden diversity of soil giant viruses.</title>
        <authorList>
            <person name="Schulz F."/>
            <person name="Alteio L."/>
            <person name="Goudeau D."/>
            <person name="Ryan E.M."/>
            <person name="Malmstrom R.R."/>
            <person name="Blanchard J."/>
            <person name="Woyke T."/>
        </authorList>
    </citation>
    <scope>NUCLEOTIDE SEQUENCE</scope>
    <source>
        <strain evidence="1">TEV1</strain>
    </source>
</reference>
<name>A0A3G4ZSL6_9VIRU</name>
<organism evidence="1">
    <name type="scientific">Terrestrivirus sp</name>
    <dbReference type="NCBI Taxonomy" id="2487775"/>
    <lineage>
        <taxon>Viruses</taxon>
        <taxon>Varidnaviria</taxon>
        <taxon>Bamfordvirae</taxon>
        <taxon>Nucleocytoviricota</taxon>
        <taxon>Megaviricetes</taxon>
        <taxon>Imitervirales</taxon>
        <taxon>Mimiviridae</taxon>
        <taxon>Klosneuvirinae</taxon>
    </lineage>
</organism>
<proteinExistence type="predicted"/>
<protein>
    <submittedName>
        <fullName evidence="1">Uncharacterized protein</fullName>
    </submittedName>
</protein>
<gene>
    <name evidence="1" type="ORF">Terrestrivirus9_30</name>
</gene>